<dbReference type="InterPro" id="IPR036259">
    <property type="entry name" value="MFS_trans_sf"/>
</dbReference>
<dbReference type="OrthoDB" id="5215911at2759"/>
<evidence type="ECO:0000256" key="5">
    <source>
        <dbReference type="SAM" id="Phobius"/>
    </source>
</evidence>
<dbReference type="AlphaFoldDB" id="A0A9P4IRM5"/>
<keyword evidence="2 5" id="KW-0812">Transmembrane</keyword>
<feature type="transmembrane region" description="Helical" evidence="5">
    <location>
        <begin position="422"/>
        <end position="441"/>
    </location>
</feature>
<feature type="transmembrane region" description="Helical" evidence="5">
    <location>
        <begin position="517"/>
        <end position="538"/>
    </location>
</feature>
<evidence type="ECO:0000256" key="1">
    <source>
        <dbReference type="ARBA" id="ARBA00004141"/>
    </source>
</evidence>
<dbReference type="Proteomes" id="UP000799772">
    <property type="component" value="Unassembled WGS sequence"/>
</dbReference>
<evidence type="ECO:0000313" key="6">
    <source>
        <dbReference type="EMBL" id="KAF2104857.1"/>
    </source>
</evidence>
<dbReference type="SUPFAM" id="SSF103473">
    <property type="entry name" value="MFS general substrate transporter"/>
    <property type="match status" value="1"/>
</dbReference>
<feature type="transmembrane region" description="Helical" evidence="5">
    <location>
        <begin position="223"/>
        <end position="242"/>
    </location>
</feature>
<comment type="subcellular location">
    <subcellularLocation>
        <location evidence="1">Membrane</location>
        <topology evidence="1">Multi-pass membrane protein</topology>
    </subcellularLocation>
</comment>
<organism evidence="6 7">
    <name type="scientific">Rhizodiscina lignyota</name>
    <dbReference type="NCBI Taxonomy" id="1504668"/>
    <lineage>
        <taxon>Eukaryota</taxon>
        <taxon>Fungi</taxon>
        <taxon>Dikarya</taxon>
        <taxon>Ascomycota</taxon>
        <taxon>Pezizomycotina</taxon>
        <taxon>Dothideomycetes</taxon>
        <taxon>Pleosporomycetidae</taxon>
        <taxon>Aulographales</taxon>
        <taxon>Rhizodiscinaceae</taxon>
        <taxon>Rhizodiscina</taxon>
    </lineage>
</organism>
<proteinExistence type="predicted"/>
<dbReference type="PANTHER" id="PTHR23502">
    <property type="entry name" value="MAJOR FACILITATOR SUPERFAMILY"/>
    <property type="match status" value="1"/>
</dbReference>
<evidence type="ECO:0000256" key="2">
    <source>
        <dbReference type="ARBA" id="ARBA00022692"/>
    </source>
</evidence>
<feature type="transmembrane region" description="Helical" evidence="5">
    <location>
        <begin position="111"/>
        <end position="128"/>
    </location>
</feature>
<feature type="transmembrane region" description="Helical" evidence="5">
    <location>
        <begin position="193"/>
        <end position="211"/>
    </location>
</feature>
<dbReference type="GO" id="GO:0022857">
    <property type="term" value="F:transmembrane transporter activity"/>
    <property type="evidence" value="ECO:0007669"/>
    <property type="project" value="InterPro"/>
</dbReference>
<dbReference type="FunFam" id="1.20.1250.20:FF:000319">
    <property type="entry name" value="MFS transporter, putative"/>
    <property type="match status" value="1"/>
</dbReference>
<evidence type="ECO:0000256" key="4">
    <source>
        <dbReference type="ARBA" id="ARBA00023136"/>
    </source>
</evidence>
<name>A0A9P4IRM5_9PEZI</name>
<keyword evidence="3 5" id="KW-1133">Transmembrane helix</keyword>
<feature type="transmembrane region" description="Helical" evidence="5">
    <location>
        <begin position="164"/>
        <end position="186"/>
    </location>
</feature>
<keyword evidence="7" id="KW-1185">Reference proteome</keyword>
<dbReference type="PANTHER" id="PTHR23502:SF30">
    <property type="entry name" value="TRANSPORTER, PUTATIVE (AFU_ORTHOLOGUE AFUA_8G04702)-RELATED"/>
    <property type="match status" value="1"/>
</dbReference>
<dbReference type="Pfam" id="PF07690">
    <property type="entry name" value="MFS_1"/>
    <property type="match status" value="1"/>
</dbReference>
<feature type="transmembrane region" description="Helical" evidence="5">
    <location>
        <begin position="447"/>
        <end position="475"/>
    </location>
</feature>
<dbReference type="InterPro" id="IPR011701">
    <property type="entry name" value="MFS"/>
</dbReference>
<evidence type="ECO:0000313" key="7">
    <source>
        <dbReference type="Proteomes" id="UP000799772"/>
    </source>
</evidence>
<keyword evidence="4 5" id="KW-0472">Membrane</keyword>
<feature type="transmembrane region" description="Helical" evidence="5">
    <location>
        <begin position="378"/>
        <end position="401"/>
    </location>
</feature>
<dbReference type="EMBL" id="ML978121">
    <property type="protein sequence ID" value="KAF2104857.1"/>
    <property type="molecule type" value="Genomic_DNA"/>
</dbReference>
<gene>
    <name evidence="6" type="ORF">NA57DRAFT_30878</name>
</gene>
<protein>
    <submittedName>
        <fullName evidence="6">MFS general substrate transporter</fullName>
    </submittedName>
</protein>
<reference evidence="6" key="1">
    <citation type="journal article" date="2020" name="Stud. Mycol.">
        <title>101 Dothideomycetes genomes: a test case for predicting lifestyles and emergence of pathogens.</title>
        <authorList>
            <person name="Haridas S."/>
            <person name="Albert R."/>
            <person name="Binder M."/>
            <person name="Bloem J."/>
            <person name="Labutti K."/>
            <person name="Salamov A."/>
            <person name="Andreopoulos B."/>
            <person name="Baker S."/>
            <person name="Barry K."/>
            <person name="Bills G."/>
            <person name="Bluhm B."/>
            <person name="Cannon C."/>
            <person name="Castanera R."/>
            <person name="Culley D."/>
            <person name="Daum C."/>
            <person name="Ezra D."/>
            <person name="Gonzalez J."/>
            <person name="Henrissat B."/>
            <person name="Kuo A."/>
            <person name="Liang C."/>
            <person name="Lipzen A."/>
            <person name="Lutzoni F."/>
            <person name="Magnuson J."/>
            <person name="Mondo S."/>
            <person name="Nolan M."/>
            <person name="Ohm R."/>
            <person name="Pangilinan J."/>
            <person name="Park H.-J."/>
            <person name="Ramirez L."/>
            <person name="Alfaro M."/>
            <person name="Sun H."/>
            <person name="Tritt A."/>
            <person name="Yoshinaga Y."/>
            <person name="Zwiers L.-H."/>
            <person name="Turgeon B."/>
            <person name="Goodwin S."/>
            <person name="Spatafora J."/>
            <person name="Crous P."/>
            <person name="Grigoriev I."/>
        </authorList>
    </citation>
    <scope>NUCLEOTIDE SEQUENCE</scope>
    <source>
        <strain evidence="6">CBS 133067</strain>
    </source>
</reference>
<comment type="caution">
    <text evidence="6">The sequence shown here is derived from an EMBL/GenBank/DDBJ whole genome shotgun (WGS) entry which is preliminary data.</text>
</comment>
<dbReference type="GO" id="GO:0005886">
    <property type="term" value="C:plasma membrane"/>
    <property type="evidence" value="ECO:0007669"/>
    <property type="project" value="TreeGrafter"/>
</dbReference>
<dbReference type="Gene3D" id="1.20.1250.20">
    <property type="entry name" value="MFS general substrate transporter like domains"/>
    <property type="match status" value="1"/>
</dbReference>
<evidence type="ECO:0000256" key="3">
    <source>
        <dbReference type="ARBA" id="ARBA00022989"/>
    </source>
</evidence>
<sequence>MATNLEQQAAILHGHIDDSIVPGTVHLVDTDHTSRARHSKAHQDIILVPTPSNDPNDPLNWSPRRKYMSLACMCVYVWFTGIANSVVYSVLVPLSESTGLTIADLNAGTGYLFLLAGWGLLFFQPFALQYGKRPTYLISTIATMCFTIWGAHAKGNGQWIAKNVLGGFFASPIEALPEISVADVFFAHERGTYMGVYSFMLAGSNFFAPIICGFINDGQGYKWVFYWPAIFCAGSFIFLFIFMEETNYDRKSVGIVEDGSPTRSSEQLDAEKGAAIDTATAAEKDKETEIAPAATQESTAPGDLYPKEKSFVQKMSVIDASRPQRMPYRIFLSLKLVSWPVVFYAGFSYGSYLIWFNVLNATASVLLGGPPYNFRPSMVGLSYVSCMIGVTAASYFTGFFSDWLTIRLARRNNGVMEPEQRLWLFAVTTVVLPASLILWGVGAAHHVHWFGLIVAMCTTAFCNTCGITLSVNYLVDSYRDISGDGMTTVIIIRNTMSFAIGYGITPWLDNLGTQNCFISAACIGLIVSAVFLPVIKWGKGWREAYRLKYWNLVKKHIGMGMVH</sequence>
<feature type="transmembrane region" description="Helical" evidence="5">
    <location>
        <begin position="70"/>
        <end position="91"/>
    </location>
</feature>
<accession>A0A9P4IRM5</accession>
<feature type="transmembrane region" description="Helical" evidence="5">
    <location>
        <begin position="336"/>
        <end position="358"/>
    </location>
</feature>
<feature type="transmembrane region" description="Helical" evidence="5">
    <location>
        <begin position="487"/>
        <end position="505"/>
    </location>
</feature>
<feature type="transmembrane region" description="Helical" evidence="5">
    <location>
        <begin position="135"/>
        <end position="152"/>
    </location>
</feature>